<dbReference type="EMBL" id="SRLO01001902">
    <property type="protein sequence ID" value="TNN34726.1"/>
    <property type="molecule type" value="Genomic_DNA"/>
</dbReference>
<sequence length="210" mass="22293">MKSRLPLPTHLALSPVAAPLWSGPARLWSAPLGADRPPTLWTLSCSAGVERSGGAAASSPASAGARGETTRQTGASDPTALRPDPTRPRCDPTRPDRVLQNSPLAAVASAASLVFFPELCPFCSRLARCRRSAGLGFWIASIQSAAPPLFSAARCSLNQRTVSVSPGRSLGPCAELLQITCFILQTSEATAISMLVLKMNMRMKYTRFKE</sequence>
<protein>
    <submittedName>
        <fullName evidence="2">Uncharacterized protein</fullName>
    </submittedName>
</protein>
<organism evidence="2 3">
    <name type="scientific">Liparis tanakae</name>
    <name type="common">Tanaka's snailfish</name>
    <dbReference type="NCBI Taxonomy" id="230148"/>
    <lineage>
        <taxon>Eukaryota</taxon>
        <taxon>Metazoa</taxon>
        <taxon>Chordata</taxon>
        <taxon>Craniata</taxon>
        <taxon>Vertebrata</taxon>
        <taxon>Euteleostomi</taxon>
        <taxon>Actinopterygii</taxon>
        <taxon>Neopterygii</taxon>
        <taxon>Teleostei</taxon>
        <taxon>Neoteleostei</taxon>
        <taxon>Acanthomorphata</taxon>
        <taxon>Eupercaria</taxon>
        <taxon>Perciformes</taxon>
        <taxon>Cottioidei</taxon>
        <taxon>Cottales</taxon>
        <taxon>Liparidae</taxon>
        <taxon>Liparis</taxon>
    </lineage>
</organism>
<evidence type="ECO:0000313" key="3">
    <source>
        <dbReference type="Proteomes" id="UP000314294"/>
    </source>
</evidence>
<name>A0A4Z2F0J7_9TELE</name>
<proteinExistence type="predicted"/>
<accession>A0A4Z2F0J7</accession>
<comment type="caution">
    <text evidence="2">The sequence shown here is derived from an EMBL/GenBank/DDBJ whole genome shotgun (WGS) entry which is preliminary data.</text>
</comment>
<feature type="compositionally biased region" description="Low complexity" evidence="1">
    <location>
        <begin position="54"/>
        <end position="67"/>
    </location>
</feature>
<feature type="compositionally biased region" description="Basic and acidic residues" evidence="1">
    <location>
        <begin position="84"/>
        <end position="97"/>
    </location>
</feature>
<gene>
    <name evidence="2" type="ORF">EYF80_055109</name>
</gene>
<dbReference type="Proteomes" id="UP000314294">
    <property type="component" value="Unassembled WGS sequence"/>
</dbReference>
<evidence type="ECO:0000256" key="1">
    <source>
        <dbReference type="SAM" id="MobiDB-lite"/>
    </source>
</evidence>
<keyword evidence="3" id="KW-1185">Reference proteome</keyword>
<feature type="region of interest" description="Disordered" evidence="1">
    <location>
        <begin position="54"/>
        <end position="97"/>
    </location>
</feature>
<evidence type="ECO:0000313" key="2">
    <source>
        <dbReference type="EMBL" id="TNN34726.1"/>
    </source>
</evidence>
<reference evidence="2 3" key="1">
    <citation type="submission" date="2019-03" db="EMBL/GenBank/DDBJ databases">
        <title>First draft genome of Liparis tanakae, snailfish: a comprehensive survey of snailfish specific genes.</title>
        <authorList>
            <person name="Kim W."/>
            <person name="Song I."/>
            <person name="Jeong J.-H."/>
            <person name="Kim D."/>
            <person name="Kim S."/>
            <person name="Ryu S."/>
            <person name="Song J.Y."/>
            <person name="Lee S.K."/>
        </authorList>
    </citation>
    <scope>NUCLEOTIDE SEQUENCE [LARGE SCALE GENOMIC DNA]</scope>
    <source>
        <tissue evidence="2">Muscle</tissue>
    </source>
</reference>
<dbReference type="AlphaFoldDB" id="A0A4Z2F0J7"/>